<evidence type="ECO:0000313" key="2">
    <source>
        <dbReference type="Proteomes" id="UP000076532"/>
    </source>
</evidence>
<proteinExistence type="predicted"/>
<reference evidence="1 2" key="1">
    <citation type="journal article" date="2016" name="Mol. Biol. Evol.">
        <title>Comparative Genomics of Early-Diverging Mushroom-Forming Fungi Provides Insights into the Origins of Lignocellulose Decay Capabilities.</title>
        <authorList>
            <person name="Nagy L.G."/>
            <person name="Riley R."/>
            <person name="Tritt A."/>
            <person name="Adam C."/>
            <person name="Daum C."/>
            <person name="Floudas D."/>
            <person name="Sun H."/>
            <person name="Yadav J.S."/>
            <person name="Pangilinan J."/>
            <person name="Larsson K.H."/>
            <person name="Matsuura K."/>
            <person name="Barry K."/>
            <person name="Labutti K."/>
            <person name="Kuo R."/>
            <person name="Ohm R.A."/>
            <person name="Bhattacharya S.S."/>
            <person name="Shirouzu T."/>
            <person name="Yoshinaga Y."/>
            <person name="Martin F.M."/>
            <person name="Grigoriev I.V."/>
            <person name="Hibbett D.S."/>
        </authorList>
    </citation>
    <scope>NUCLEOTIDE SEQUENCE [LARGE SCALE GENOMIC DNA]</scope>
    <source>
        <strain evidence="1 2">CBS 109695</strain>
    </source>
</reference>
<dbReference type="AlphaFoldDB" id="A0A165ZWP4"/>
<protein>
    <submittedName>
        <fullName evidence="1">Uncharacterized protein</fullName>
    </submittedName>
</protein>
<dbReference type="EMBL" id="KV417669">
    <property type="protein sequence ID" value="KZP11011.1"/>
    <property type="molecule type" value="Genomic_DNA"/>
</dbReference>
<organism evidence="1 2">
    <name type="scientific">Athelia psychrophila</name>
    <dbReference type="NCBI Taxonomy" id="1759441"/>
    <lineage>
        <taxon>Eukaryota</taxon>
        <taxon>Fungi</taxon>
        <taxon>Dikarya</taxon>
        <taxon>Basidiomycota</taxon>
        <taxon>Agaricomycotina</taxon>
        <taxon>Agaricomycetes</taxon>
        <taxon>Agaricomycetidae</taxon>
        <taxon>Atheliales</taxon>
        <taxon>Atheliaceae</taxon>
        <taxon>Athelia</taxon>
    </lineage>
</organism>
<dbReference type="Proteomes" id="UP000076532">
    <property type="component" value="Unassembled WGS sequence"/>
</dbReference>
<name>A0A165ZWP4_9AGAM</name>
<keyword evidence="2" id="KW-1185">Reference proteome</keyword>
<evidence type="ECO:0000313" key="1">
    <source>
        <dbReference type="EMBL" id="KZP11011.1"/>
    </source>
</evidence>
<sequence length="86" mass="9013">MAASATPINAAGKVEHVGSTRWVRRIARSGGVAGARWRDLGRVAGCTYRATSTLSLDLYISPSVLMSTGRLGRAPLSCEVVVRLAG</sequence>
<accession>A0A165ZWP4</accession>
<gene>
    <name evidence="1" type="ORF">FIBSPDRAFT_871920</name>
</gene>